<evidence type="ECO:0000256" key="14">
    <source>
        <dbReference type="RuleBase" id="RU003822"/>
    </source>
</evidence>
<dbReference type="GO" id="GO:0034702">
    <property type="term" value="C:monoatomic ion channel complex"/>
    <property type="evidence" value="ECO:0007669"/>
    <property type="project" value="UniProtKB-KW"/>
</dbReference>
<evidence type="ECO:0000256" key="1">
    <source>
        <dbReference type="ARBA" id="ARBA00004141"/>
    </source>
</evidence>
<evidence type="ECO:0000256" key="12">
    <source>
        <dbReference type="ARBA" id="ARBA00034430"/>
    </source>
</evidence>
<keyword evidence="6 14" id="KW-0851">Voltage-gated channel</keyword>
<keyword evidence="10 16" id="KW-0472">Membrane</keyword>
<feature type="region of interest" description="Disordered" evidence="15">
    <location>
        <begin position="384"/>
        <end position="432"/>
    </location>
</feature>
<dbReference type="InterPro" id="IPR014756">
    <property type="entry name" value="Ig_E-set"/>
</dbReference>
<organism evidence="19">
    <name type="scientific">Nothobranchius korthausae</name>
    <dbReference type="NCBI Taxonomy" id="1143690"/>
    <lineage>
        <taxon>Eukaryota</taxon>
        <taxon>Metazoa</taxon>
        <taxon>Chordata</taxon>
        <taxon>Craniata</taxon>
        <taxon>Vertebrata</taxon>
        <taxon>Euteleostomi</taxon>
        <taxon>Actinopterygii</taxon>
        <taxon>Neopterygii</taxon>
        <taxon>Teleostei</taxon>
        <taxon>Neoteleostei</taxon>
        <taxon>Acanthomorphata</taxon>
        <taxon>Ovalentaria</taxon>
        <taxon>Atherinomorphae</taxon>
        <taxon>Cyprinodontiformes</taxon>
        <taxon>Nothobranchiidae</taxon>
        <taxon>Nothobranchius</taxon>
    </lineage>
</organism>
<evidence type="ECO:0000256" key="7">
    <source>
        <dbReference type="ARBA" id="ARBA00022958"/>
    </source>
</evidence>
<dbReference type="PANTHER" id="PTHR11767">
    <property type="entry name" value="INWARD RECTIFIER POTASSIUM CHANNEL"/>
    <property type="match status" value="1"/>
</dbReference>
<feature type="domain" description="Inward rectifier potassium channel C-terminal" evidence="18">
    <location>
        <begin position="186"/>
        <end position="356"/>
    </location>
</feature>
<keyword evidence="5 14" id="KW-0812">Transmembrane</keyword>
<dbReference type="InterPro" id="IPR016449">
    <property type="entry name" value="K_chnl_inward-rec_Kir"/>
</dbReference>
<proteinExistence type="inferred from homology"/>
<feature type="compositionally biased region" description="Polar residues" evidence="15">
    <location>
        <begin position="391"/>
        <end position="403"/>
    </location>
</feature>
<evidence type="ECO:0000313" key="19">
    <source>
        <dbReference type="EMBL" id="SBQ63690.1"/>
    </source>
</evidence>
<dbReference type="AlphaFoldDB" id="A0A1A8FWA4"/>
<dbReference type="SUPFAM" id="SSF81296">
    <property type="entry name" value="E set domains"/>
    <property type="match status" value="1"/>
</dbReference>
<evidence type="ECO:0000256" key="10">
    <source>
        <dbReference type="ARBA" id="ARBA00023136"/>
    </source>
</evidence>
<gene>
    <name evidence="19" type="primary">KCNJ11L</name>
</gene>
<keyword evidence="11 14" id="KW-0407">Ion channel</keyword>
<dbReference type="EMBL" id="HAEB01017163">
    <property type="protein sequence ID" value="SBQ63690.1"/>
    <property type="molecule type" value="Transcribed_RNA"/>
</dbReference>
<comment type="catalytic activity">
    <reaction evidence="12">
        <text>K(+)(in) = K(+)(out)</text>
        <dbReference type="Rhea" id="RHEA:29463"/>
        <dbReference type="ChEBI" id="CHEBI:29103"/>
    </reaction>
</comment>
<dbReference type="EMBL" id="HAEC01002811">
    <property type="protein sequence ID" value="SBQ70888.1"/>
    <property type="molecule type" value="Transcribed_RNA"/>
</dbReference>
<reference evidence="19" key="1">
    <citation type="submission" date="2016-05" db="EMBL/GenBank/DDBJ databases">
        <authorList>
            <person name="Lavstsen T."/>
            <person name="Jespersen J.S."/>
        </authorList>
    </citation>
    <scope>NUCLEOTIDE SEQUENCE</scope>
    <source>
        <tissue evidence="19">Brain</tissue>
    </source>
</reference>
<evidence type="ECO:0000256" key="2">
    <source>
        <dbReference type="ARBA" id="ARBA00022448"/>
    </source>
</evidence>
<dbReference type="FunFam" id="2.60.40.1400:FF:000001">
    <property type="entry name" value="G protein-activated inward rectifier potassium channel 2"/>
    <property type="match status" value="1"/>
</dbReference>
<dbReference type="PANTHER" id="PTHR11767:SF55">
    <property type="entry name" value="KIR6.3 PROTEIN"/>
    <property type="match status" value="1"/>
</dbReference>
<evidence type="ECO:0000256" key="3">
    <source>
        <dbReference type="ARBA" id="ARBA00022538"/>
    </source>
</evidence>
<evidence type="ECO:0000256" key="8">
    <source>
        <dbReference type="ARBA" id="ARBA00022989"/>
    </source>
</evidence>
<keyword evidence="7 14" id="KW-0630">Potassium</keyword>
<dbReference type="InterPro" id="IPR040445">
    <property type="entry name" value="Kir_TM"/>
</dbReference>
<feature type="site" description="Role in the control of polyamine-mediated channel gating and in the blocking by intracellular magnesium" evidence="13">
    <location>
        <position position="165"/>
    </location>
</feature>
<feature type="transmembrane region" description="Helical" evidence="16">
    <location>
        <begin position="149"/>
        <end position="173"/>
    </location>
</feature>
<evidence type="ECO:0000256" key="9">
    <source>
        <dbReference type="ARBA" id="ARBA00023065"/>
    </source>
</evidence>
<dbReference type="FunFam" id="1.10.287.70:FF:000050">
    <property type="entry name" value="ATP-sensitive inward rectifier potassium channel 11"/>
    <property type="match status" value="1"/>
</dbReference>
<feature type="compositionally biased region" description="Acidic residues" evidence="15">
    <location>
        <begin position="423"/>
        <end position="432"/>
    </location>
</feature>
<dbReference type="Gene3D" id="2.60.40.1400">
    <property type="entry name" value="G protein-activated inward rectifier potassium channel 1"/>
    <property type="match status" value="1"/>
</dbReference>
<evidence type="ECO:0000256" key="6">
    <source>
        <dbReference type="ARBA" id="ARBA00022882"/>
    </source>
</evidence>
<dbReference type="InterPro" id="IPR013518">
    <property type="entry name" value="K_chnl_inward-rec_Kir_cyto"/>
</dbReference>
<comment type="similarity">
    <text evidence="14">Belongs to the inward rectifier-type potassium channel (TC 1.A.2.1) family.</text>
</comment>
<keyword evidence="8 16" id="KW-1133">Transmembrane helix</keyword>
<protein>
    <submittedName>
        <fullName evidence="19">Potassium inwardly-rectifying channel, subfamily J, member 11, like</fullName>
    </submittedName>
</protein>
<accession>A0A1A8FWA4</accession>
<evidence type="ECO:0000259" key="17">
    <source>
        <dbReference type="Pfam" id="PF01007"/>
    </source>
</evidence>
<dbReference type="PRINTS" id="PR01320">
    <property type="entry name" value="KIRCHANNEL"/>
</dbReference>
<reference evidence="19" key="2">
    <citation type="submission" date="2016-06" db="EMBL/GenBank/DDBJ databases">
        <title>The genome of a short-lived fish provides insights into sex chromosome evolution and the genetic control of aging.</title>
        <authorList>
            <person name="Reichwald K."/>
            <person name="Felder M."/>
            <person name="Petzold A."/>
            <person name="Koch P."/>
            <person name="Groth M."/>
            <person name="Platzer M."/>
        </authorList>
    </citation>
    <scope>NUCLEOTIDE SEQUENCE</scope>
    <source>
        <tissue evidence="19">Brain</tissue>
    </source>
</reference>
<dbReference type="SUPFAM" id="SSF81324">
    <property type="entry name" value="Voltage-gated potassium channels"/>
    <property type="match status" value="1"/>
</dbReference>
<evidence type="ECO:0000256" key="4">
    <source>
        <dbReference type="ARBA" id="ARBA00022553"/>
    </source>
</evidence>
<evidence type="ECO:0000256" key="5">
    <source>
        <dbReference type="ARBA" id="ARBA00022692"/>
    </source>
</evidence>
<feature type="compositionally biased region" description="Basic and acidic residues" evidence="15">
    <location>
        <begin position="404"/>
        <end position="422"/>
    </location>
</feature>
<name>A0A1A8FWA4_9TELE</name>
<keyword evidence="3 14" id="KW-0633">Potassium transport</keyword>
<dbReference type="GO" id="GO:0034765">
    <property type="term" value="P:regulation of monoatomic ion transmembrane transport"/>
    <property type="evidence" value="ECO:0007669"/>
    <property type="project" value="TreeGrafter"/>
</dbReference>
<dbReference type="InterPro" id="IPR041647">
    <property type="entry name" value="IRK_C"/>
</dbReference>
<dbReference type="GO" id="GO:0007399">
    <property type="term" value="P:nervous system development"/>
    <property type="evidence" value="ECO:0007669"/>
    <property type="project" value="UniProtKB-ARBA"/>
</dbReference>
<sequence>MLARKGLLPDGFLLTRLAEDQNQPNRSRSRSQRARFITKTGSCNVAHKNIREQGRFLQDVFTTMVDLKWQHSLLIFTSAFLCSWMLFAMAWWLLAFAHGDLEPRDPDSEPGPIPCVTAIHSFTSAFLFSIEVQVTIGFGGRMVTEECPVAIIVLIIQNILGLIINAVMLGCVFMKTAQANRRAETLIFSRNAVIATRNGRPSFMFRVGDLRKSMIISATVQLQVIRRTVTSEGEVIPVCQLDIQVENPLRSNGIFLVSPLIISHTIERGSPLYELSAQSLSSEDLEIIVILEGVVETTGISMQARTSYTPEEILWGRRFVSIITEEDGRYCVDYSKFGNTVPVRMSSLSAKELDQTRGVQEGTSESQLQGWGLVRAGRGGFRRGGRACDGSTHQPWYAQSQKSMEQKGQKKTVQLEEIGRQVEEDEIGDMSD</sequence>
<dbReference type="GO" id="GO:0005242">
    <property type="term" value="F:inward rectifier potassium channel activity"/>
    <property type="evidence" value="ECO:0007669"/>
    <property type="project" value="InterPro"/>
</dbReference>
<dbReference type="Pfam" id="PF17655">
    <property type="entry name" value="IRK_C"/>
    <property type="match status" value="1"/>
</dbReference>
<dbReference type="GO" id="GO:0005886">
    <property type="term" value="C:plasma membrane"/>
    <property type="evidence" value="ECO:0007669"/>
    <property type="project" value="TreeGrafter"/>
</dbReference>
<keyword evidence="2 14" id="KW-0813">Transport</keyword>
<feature type="transmembrane region" description="Helical" evidence="16">
    <location>
        <begin position="73"/>
        <end position="94"/>
    </location>
</feature>
<evidence type="ECO:0000256" key="13">
    <source>
        <dbReference type="PIRSR" id="PIRSR005465-1"/>
    </source>
</evidence>
<feature type="domain" description="Potassium channel inwardly rectifying transmembrane" evidence="17">
    <location>
        <begin position="37"/>
        <end position="178"/>
    </location>
</feature>
<dbReference type="GO" id="GO:1990573">
    <property type="term" value="P:potassium ion import across plasma membrane"/>
    <property type="evidence" value="ECO:0007669"/>
    <property type="project" value="TreeGrafter"/>
</dbReference>
<comment type="subcellular location">
    <subcellularLocation>
        <location evidence="1 14">Membrane</location>
        <topology evidence="1 14">Multi-pass membrane protein</topology>
    </subcellularLocation>
</comment>
<evidence type="ECO:0000259" key="18">
    <source>
        <dbReference type="Pfam" id="PF17655"/>
    </source>
</evidence>
<evidence type="ECO:0000256" key="11">
    <source>
        <dbReference type="ARBA" id="ARBA00023303"/>
    </source>
</evidence>
<evidence type="ECO:0000256" key="15">
    <source>
        <dbReference type="SAM" id="MobiDB-lite"/>
    </source>
</evidence>
<dbReference type="PIRSF" id="PIRSF005465">
    <property type="entry name" value="GIRK_kir"/>
    <property type="match status" value="1"/>
</dbReference>
<dbReference type="Gene3D" id="1.10.287.70">
    <property type="match status" value="1"/>
</dbReference>
<evidence type="ECO:0000256" key="16">
    <source>
        <dbReference type="SAM" id="Phobius"/>
    </source>
</evidence>
<keyword evidence="4" id="KW-0597">Phosphoprotein</keyword>
<keyword evidence="9 14" id="KW-0406">Ion transport</keyword>
<dbReference type="Pfam" id="PF01007">
    <property type="entry name" value="IRK"/>
    <property type="match status" value="1"/>
</dbReference>